<protein>
    <submittedName>
        <fullName evidence="1">Uncharacterized protein</fullName>
    </submittedName>
</protein>
<name>C6T8M1_SOYBN</name>
<sequence length="151" mass="17278">MDQLHPHPNYLEYHEDPQEKLLCPLKLALQSSHPLEKARHWKSYKTRKKAQNKEHLLFLVSPFNWIGRISKNQLQVLETPDGILVLKDKDNEAITVPQMSVLSSAVIFKKISARIPFTKNLVSETKKIRQAFGNIKGTSIACPAIEPILYP</sequence>
<reference evidence="1" key="1">
    <citation type="submission" date="2009-08" db="EMBL/GenBank/DDBJ databases">
        <authorList>
            <person name="Cheung F."/>
            <person name="Xiao Y."/>
            <person name="Chan A."/>
            <person name="Moskal W."/>
            <person name="Town C.D."/>
        </authorList>
    </citation>
    <scope>NUCLEOTIDE SEQUENCE</scope>
</reference>
<feature type="non-terminal residue" evidence="1">
    <location>
        <position position="151"/>
    </location>
</feature>
<dbReference type="AlphaFoldDB" id="C6T8M1"/>
<proteinExistence type="evidence at transcript level"/>
<evidence type="ECO:0000313" key="1">
    <source>
        <dbReference type="EMBL" id="ACU18173.1"/>
    </source>
</evidence>
<organism evidence="1">
    <name type="scientific">Glycine max</name>
    <name type="common">Soybean</name>
    <name type="synonym">Glycine hispida</name>
    <dbReference type="NCBI Taxonomy" id="3847"/>
    <lineage>
        <taxon>Eukaryota</taxon>
        <taxon>Viridiplantae</taxon>
        <taxon>Streptophyta</taxon>
        <taxon>Embryophyta</taxon>
        <taxon>Tracheophyta</taxon>
        <taxon>Spermatophyta</taxon>
        <taxon>Magnoliopsida</taxon>
        <taxon>eudicotyledons</taxon>
        <taxon>Gunneridae</taxon>
        <taxon>Pentapetalae</taxon>
        <taxon>rosids</taxon>
        <taxon>fabids</taxon>
        <taxon>Fabales</taxon>
        <taxon>Fabaceae</taxon>
        <taxon>Papilionoideae</taxon>
        <taxon>50 kb inversion clade</taxon>
        <taxon>NPAAA clade</taxon>
        <taxon>indigoferoid/millettioid clade</taxon>
        <taxon>Phaseoleae</taxon>
        <taxon>Glycine</taxon>
        <taxon>Glycine subgen. Soja</taxon>
    </lineage>
</organism>
<dbReference type="EMBL" id="BT093823">
    <property type="protein sequence ID" value="ACU18173.1"/>
    <property type="molecule type" value="mRNA"/>
</dbReference>
<accession>C6T8M1</accession>